<dbReference type="STRING" id="1297742.A176_000498"/>
<dbReference type="Gene3D" id="2.60.120.10">
    <property type="entry name" value="Jelly Rolls"/>
    <property type="match status" value="1"/>
</dbReference>
<dbReference type="InterPro" id="IPR011051">
    <property type="entry name" value="RmlC_Cupin_sf"/>
</dbReference>
<accession>A0A0H4WJS5</accession>
<name>A0A0H4WJS5_9BACT</name>
<dbReference type="eggNOG" id="ENOG5032S7C">
    <property type="taxonomic scope" value="Bacteria"/>
</dbReference>
<evidence type="ECO:0000256" key="1">
    <source>
        <dbReference type="SAM" id="SignalP"/>
    </source>
</evidence>
<feature type="signal peptide" evidence="1">
    <location>
        <begin position="1"/>
        <end position="23"/>
    </location>
</feature>
<sequence>MTVTKRLLLCCVTLLTMPLVASAQVVAKDGFDYPPLKEAQNFVGPVGRAKLPAGWPAEDDNVRISEVKFGRGAMTRWHRHEGSQYLIATGGQGRLEYFNADGKVVSVPITGQTKVHTPGGTCHRHGSDGTTEVFSHVYVTLGDTHWDECDRDYQAGAPARPPDDTLLLTVFLRHDQTKNLQQIQALQKQQGFFQQFPPPGVEIVSWHVVMGIGQVVTLKVPAARLRDVNVALEKSAWGAFRTEFYPTYDLYPVIHTQLANPKRAR</sequence>
<keyword evidence="1" id="KW-0732">Signal</keyword>
<keyword evidence="3" id="KW-1185">Reference proteome</keyword>
<gene>
    <name evidence="2" type="ORF">A176_000498</name>
</gene>
<protein>
    <recommendedName>
        <fullName evidence="4">Cupin 2 conserved barrel domain-containing protein</fullName>
    </recommendedName>
</protein>
<proteinExistence type="predicted"/>
<dbReference type="AlphaFoldDB" id="A0A0H4WJS5"/>
<dbReference type="KEGG" id="mym:A176_000498"/>
<evidence type="ECO:0000313" key="3">
    <source>
        <dbReference type="Proteomes" id="UP000009026"/>
    </source>
</evidence>
<evidence type="ECO:0000313" key="2">
    <source>
        <dbReference type="EMBL" id="AKQ63586.1"/>
    </source>
</evidence>
<dbReference type="RefSeq" id="WP_002636970.1">
    <property type="nucleotide sequence ID" value="NZ_CP012109.1"/>
</dbReference>
<feature type="chain" id="PRO_5005212751" description="Cupin 2 conserved barrel domain-containing protein" evidence="1">
    <location>
        <begin position="24"/>
        <end position="265"/>
    </location>
</feature>
<dbReference type="PATRIC" id="fig|1297742.4.peg.506"/>
<dbReference type="Proteomes" id="UP000009026">
    <property type="component" value="Chromosome"/>
</dbReference>
<evidence type="ECO:0008006" key="4">
    <source>
        <dbReference type="Google" id="ProtNLM"/>
    </source>
</evidence>
<dbReference type="InterPro" id="IPR014710">
    <property type="entry name" value="RmlC-like_jellyroll"/>
</dbReference>
<reference evidence="2 3" key="1">
    <citation type="journal article" date="2016" name="PLoS ONE">
        <title>Complete Genome Sequence and Comparative Genomics of a Novel Myxobacterium Myxococcus hansupus.</title>
        <authorList>
            <person name="Sharma G."/>
            <person name="Narwani T."/>
            <person name="Subramanian S."/>
        </authorList>
    </citation>
    <scope>NUCLEOTIDE SEQUENCE [LARGE SCALE GENOMIC DNA]</scope>
    <source>
        <strain evidence="3">mixupus</strain>
    </source>
</reference>
<dbReference type="SUPFAM" id="SSF51182">
    <property type="entry name" value="RmlC-like cupins"/>
    <property type="match status" value="1"/>
</dbReference>
<dbReference type="EMBL" id="CP012109">
    <property type="protein sequence ID" value="AKQ63586.1"/>
    <property type="molecule type" value="Genomic_DNA"/>
</dbReference>
<organism evidence="2 3">
    <name type="scientific">Pseudomyxococcus hansupus</name>
    <dbReference type="NCBI Taxonomy" id="1297742"/>
    <lineage>
        <taxon>Bacteria</taxon>
        <taxon>Pseudomonadati</taxon>
        <taxon>Myxococcota</taxon>
        <taxon>Myxococcia</taxon>
        <taxon>Myxococcales</taxon>
        <taxon>Cystobacterineae</taxon>
        <taxon>Myxococcaceae</taxon>
        <taxon>Pseudomyxococcus</taxon>
    </lineage>
</organism>